<dbReference type="GO" id="GO:0008270">
    <property type="term" value="F:zinc ion binding"/>
    <property type="evidence" value="ECO:0007669"/>
    <property type="project" value="UniProtKB-KW"/>
</dbReference>
<sequence length="459" mass="51470">MPEPMDNKRRQLDPHTKEVKGKGLSKEHLRTEKRLKLLGDSGESTSFRKEKTKKIRKEPRERSESHASTRDSTPTTPVDFGEPEYPPHGSPPRQRRSQPDNSNLSSPSGGPRPRPFICEIEDCGKRFVDALQLERHIERHGPKELECDLDMCGKLFSSIMLLRRHQSMVHKRRSEKWESPPGTARPRSGRSRRREPRIVASGDVMEPAELERIQRTSAMEEDQLDEDDEDELEGRDEDDSMHYQDVKSSQESKAPKVPKVRVNKEPKTPKEHKPPRAYLPKRLAPKAEDQEGGTGLEGDAESMEQVHGSAEARALLQAAAPKPRPFRCTYDDCKKVFIDAVQLERHLERHGPKELECGIDGCRKRFSAQMLLRRHQSMVHKRRSPAVPVSATTGLRQQLKPTTVSAGPAGASAVSAAYASPTSRLSVSTTAEEAAASSHGDGAHAQHSAVSRDEGERQY</sequence>
<evidence type="ECO:0000256" key="6">
    <source>
        <dbReference type="ARBA" id="ARBA00023163"/>
    </source>
</evidence>
<dbReference type="PANTHER" id="PTHR46179">
    <property type="entry name" value="ZINC FINGER PROTEIN"/>
    <property type="match status" value="1"/>
</dbReference>
<feature type="compositionally biased region" description="Basic and acidic residues" evidence="9">
    <location>
        <begin position="262"/>
        <end position="274"/>
    </location>
</feature>
<name>A0A9P6IQ82_MORAP</name>
<dbReference type="GO" id="GO:0005634">
    <property type="term" value="C:nucleus"/>
    <property type="evidence" value="ECO:0007669"/>
    <property type="project" value="UniProtKB-SubCell"/>
</dbReference>
<feature type="region of interest" description="Disordered" evidence="9">
    <location>
        <begin position="1"/>
        <end position="117"/>
    </location>
</feature>
<dbReference type="Pfam" id="PF00096">
    <property type="entry name" value="zf-C2H2"/>
    <property type="match status" value="2"/>
</dbReference>
<keyword evidence="4" id="KW-0862">Zinc</keyword>
<dbReference type="GO" id="GO:0006357">
    <property type="term" value="P:regulation of transcription by RNA polymerase II"/>
    <property type="evidence" value="ECO:0007669"/>
    <property type="project" value="TreeGrafter"/>
</dbReference>
<keyword evidence="12" id="KW-1185">Reference proteome</keyword>
<evidence type="ECO:0000259" key="10">
    <source>
        <dbReference type="PROSITE" id="PS50157"/>
    </source>
</evidence>
<feature type="compositionally biased region" description="Basic and acidic residues" evidence="9">
    <location>
        <begin position="58"/>
        <end position="69"/>
    </location>
</feature>
<dbReference type="PROSITE" id="PS00028">
    <property type="entry name" value="ZINC_FINGER_C2H2_1"/>
    <property type="match status" value="4"/>
</dbReference>
<feature type="compositionally biased region" description="Acidic residues" evidence="9">
    <location>
        <begin position="219"/>
        <end position="239"/>
    </location>
</feature>
<feature type="compositionally biased region" description="Basic and acidic residues" evidence="9">
    <location>
        <begin position="1"/>
        <end position="37"/>
    </location>
</feature>
<evidence type="ECO:0000256" key="2">
    <source>
        <dbReference type="ARBA" id="ARBA00022723"/>
    </source>
</evidence>
<dbReference type="PANTHER" id="PTHR46179:SF13">
    <property type="entry name" value="C2H2-TYPE DOMAIN-CONTAINING PROTEIN"/>
    <property type="match status" value="1"/>
</dbReference>
<evidence type="ECO:0000256" key="9">
    <source>
        <dbReference type="SAM" id="MobiDB-lite"/>
    </source>
</evidence>
<feature type="domain" description="C2H2-type" evidence="10">
    <location>
        <begin position="326"/>
        <end position="355"/>
    </location>
</feature>
<proteinExistence type="predicted"/>
<keyword evidence="5" id="KW-0805">Transcription regulation</keyword>
<dbReference type="InterPro" id="IPR051061">
    <property type="entry name" value="Zinc_finger_trans_reg"/>
</dbReference>
<evidence type="ECO:0000256" key="8">
    <source>
        <dbReference type="PROSITE-ProRule" id="PRU00042"/>
    </source>
</evidence>
<feature type="compositionally biased region" description="Basic and acidic residues" evidence="9">
    <location>
        <begin position="450"/>
        <end position="459"/>
    </location>
</feature>
<evidence type="ECO:0000256" key="5">
    <source>
        <dbReference type="ARBA" id="ARBA00023015"/>
    </source>
</evidence>
<keyword evidence="2" id="KW-0479">Metal-binding</keyword>
<accession>A0A9P6IQ82</accession>
<comment type="subcellular location">
    <subcellularLocation>
        <location evidence="1">Nucleus</location>
    </subcellularLocation>
</comment>
<evidence type="ECO:0000256" key="4">
    <source>
        <dbReference type="ARBA" id="ARBA00022833"/>
    </source>
</evidence>
<dbReference type="SUPFAM" id="SSF57667">
    <property type="entry name" value="beta-beta-alpha zinc fingers"/>
    <property type="match status" value="2"/>
</dbReference>
<dbReference type="OrthoDB" id="4748970at2759"/>
<evidence type="ECO:0000313" key="12">
    <source>
        <dbReference type="Proteomes" id="UP000738359"/>
    </source>
</evidence>
<evidence type="ECO:0000256" key="7">
    <source>
        <dbReference type="ARBA" id="ARBA00023242"/>
    </source>
</evidence>
<dbReference type="AlphaFoldDB" id="A0A9P6IQ82"/>
<feature type="region of interest" description="Disordered" evidence="9">
    <location>
        <begin position="421"/>
        <end position="459"/>
    </location>
</feature>
<feature type="region of interest" description="Disordered" evidence="9">
    <location>
        <begin position="170"/>
        <end position="305"/>
    </location>
</feature>
<keyword evidence="6" id="KW-0804">Transcription</keyword>
<reference evidence="11" key="1">
    <citation type="journal article" date="2020" name="Fungal Divers.">
        <title>Resolving the Mortierellaceae phylogeny through synthesis of multi-gene phylogenetics and phylogenomics.</title>
        <authorList>
            <person name="Vandepol N."/>
            <person name="Liber J."/>
            <person name="Desiro A."/>
            <person name="Na H."/>
            <person name="Kennedy M."/>
            <person name="Barry K."/>
            <person name="Grigoriev I.V."/>
            <person name="Miller A.N."/>
            <person name="O'Donnell K."/>
            <person name="Stajich J.E."/>
            <person name="Bonito G."/>
        </authorList>
    </citation>
    <scope>NUCLEOTIDE SEQUENCE</scope>
    <source>
        <strain evidence="11">CK1249</strain>
    </source>
</reference>
<dbReference type="SMART" id="SM00355">
    <property type="entry name" value="ZnF_C2H2"/>
    <property type="match status" value="4"/>
</dbReference>
<evidence type="ECO:0000256" key="1">
    <source>
        <dbReference type="ARBA" id="ARBA00004123"/>
    </source>
</evidence>
<feature type="domain" description="C2H2-type" evidence="10">
    <location>
        <begin position="116"/>
        <end position="145"/>
    </location>
</feature>
<keyword evidence="3 8" id="KW-0863">Zinc-finger</keyword>
<dbReference type="Gene3D" id="3.30.160.60">
    <property type="entry name" value="Classic Zinc Finger"/>
    <property type="match status" value="2"/>
</dbReference>
<organism evidence="11 12">
    <name type="scientific">Mortierella alpina</name>
    <name type="common">Oleaginous fungus</name>
    <name type="synonym">Mortierella renispora</name>
    <dbReference type="NCBI Taxonomy" id="64518"/>
    <lineage>
        <taxon>Eukaryota</taxon>
        <taxon>Fungi</taxon>
        <taxon>Fungi incertae sedis</taxon>
        <taxon>Mucoromycota</taxon>
        <taxon>Mortierellomycotina</taxon>
        <taxon>Mortierellomycetes</taxon>
        <taxon>Mortierellales</taxon>
        <taxon>Mortierellaceae</taxon>
        <taxon>Mortierella</taxon>
    </lineage>
</organism>
<dbReference type="EMBL" id="JAAAHY010002815">
    <property type="protein sequence ID" value="KAF9943883.1"/>
    <property type="molecule type" value="Genomic_DNA"/>
</dbReference>
<protein>
    <recommendedName>
        <fullName evidence="10">C2H2-type domain-containing protein</fullName>
    </recommendedName>
</protein>
<feature type="compositionally biased region" description="Basic and acidic residues" evidence="9">
    <location>
        <begin position="240"/>
        <end position="254"/>
    </location>
</feature>
<keyword evidence="7" id="KW-0539">Nucleus</keyword>
<dbReference type="InterPro" id="IPR013087">
    <property type="entry name" value="Znf_C2H2_type"/>
</dbReference>
<dbReference type="Proteomes" id="UP000738359">
    <property type="component" value="Unassembled WGS sequence"/>
</dbReference>
<evidence type="ECO:0000256" key="3">
    <source>
        <dbReference type="ARBA" id="ARBA00022771"/>
    </source>
</evidence>
<feature type="domain" description="C2H2-type" evidence="10">
    <location>
        <begin position="355"/>
        <end position="385"/>
    </location>
</feature>
<gene>
    <name evidence="11" type="ORF">BGZ70_005324</name>
</gene>
<comment type="caution">
    <text evidence="11">The sequence shown here is derived from an EMBL/GenBank/DDBJ whole genome shotgun (WGS) entry which is preliminary data.</text>
</comment>
<dbReference type="PROSITE" id="PS50157">
    <property type="entry name" value="ZINC_FINGER_C2H2_2"/>
    <property type="match status" value="4"/>
</dbReference>
<dbReference type="InterPro" id="IPR036236">
    <property type="entry name" value="Znf_C2H2_sf"/>
</dbReference>
<feature type="domain" description="C2H2-type" evidence="10">
    <location>
        <begin position="145"/>
        <end position="175"/>
    </location>
</feature>
<evidence type="ECO:0000313" key="11">
    <source>
        <dbReference type="EMBL" id="KAF9943883.1"/>
    </source>
</evidence>
<feature type="compositionally biased region" description="Low complexity" evidence="9">
    <location>
        <begin position="421"/>
        <end position="449"/>
    </location>
</feature>